<name>A0A427XU88_9TREE</name>
<dbReference type="PANTHER" id="PTHR42733:SF2">
    <property type="entry name" value="DJ-1_THIJ_PFPI FAMILY PROTEIN"/>
    <property type="match status" value="1"/>
</dbReference>
<evidence type="ECO:0000256" key="1">
    <source>
        <dbReference type="ARBA" id="ARBA00008542"/>
    </source>
</evidence>
<dbReference type="PROSITE" id="PS51276">
    <property type="entry name" value="PEPTIDASE_C56_PFPI"/>
    <property type="match status" value="1"/>
</dbReference>
<dbReference type="CDD" id="cd03169">
    <property type="entry name" value="GATase1_PfpI_1"/>
    <property type="match status" value="1"/>
</dbReference>
<dbReference type="OrthoDB" id="543156at2759"/>
<dbReference type="GeneID" id="39591919"/>
<dbReference type="Proteomes" id="UP000279236">
    <property type="component" value="Unassembled WGS sequence"/>
</dbReference>
<dbReference type="EMBL" id="RSCE01000005">
    <property type="protein sequence ID" value="RSH82408.1"/>
    <property type="molecule type" value="Genomic_DNA"/>
</dbReference>
<accession>A0A427XU88</accession>
<dbReference type="PANTHER" id="PTHR42733">
    <property type="entry name" value="DJ-1 PROTEIN"/>
    <property type="match status" value="1"/>
</dbReference>
<dbReference type="RefSeq" id="XP_028476640.1">
    <property type="nucleotide sequence ID" value="XM_028622747.1"/>
</dbReference>
<protein>
    <recommendedName>
        <fullName evidence="2">DJ-1/PfpI domain-containing protein</fullName>
    </recommendedName>
</protein>
<keyword evidence="4" id="KW-1185">Reference proteome</keyword>
<evidence type="ECO:0000259" key="2">
    <source>
        <dbReference type="Pfam" id="PF01965"/>
    </source>
</evidence>
<gene>
    <name evidence="3" type="ORF">EHS24_007376</name>
</gene>
<reference evidence="3 4" key="1">
    <citation type="submission" date="2018-11" db="EMBL/GenBank/DDBJ databases">
        <title>Genome sequence of Apiotrichum porosum DSM 27194.</title>
        <authorList>
            <person name="Aliyu H."/>
            <person name="Gorte O."/>
            <person name="Ochsenreither K."/>
        </authorList>
    </citation>
    <scope>NUCLEOTIDE SEQUENCE [LARGE SCALE GENOMIC DNA]</scope>
    <source>
        <strain evidence="3 4">DSM 27194</strain>
    </source>
</reference>
<comment type="caution">
    <text evidence="3">The sequence shown here is derived from an EMBL/GenBank/DDBJ whole genome shotgun (WGS) entry which is preliminary data.</text>
</comment>
<feature type="domain" description="DJ-1/PfpI" evidence="2">
    <location>
        <begin position="1"/>
        <end position="177"/>
    </location>
</feature>
<evidence type="ECO:0000313" key="4">
    <source>
        <dbReference type="Proteomes" id="UP000279236"/>
    </source>
</evidence>
<dbReference type="AlphaFoldDB" id="A0A427XU88"/>
<dbReference type="STRING" id="105984.A0A427XU88"/>
<comment type="similarity">
    <text evidence="1">Belongs to the peptidase C56 family.</text>
</comment>
<dbReference type="SUPFAM" id="SSF52317">
    <property type="entry name" value="Class I glutamine amidotransferase-like"/>
    <property type="match status" value="1"/>
</dbReference>
<sequence length="196" mass="21627">MKVLLLAGDFIEDYELYAPLQALEMLGLDVHIVCPDKKPGEMIQTALHILEPGRQTYSERPGHPFDITHDWDECAANLGQYAGLIVPGGRFPEYQRYDKRVLDVIRYFVEKDLPLAALCHGLQLLAAADVLKGRSCSAFPMCKLDVEAAGGKYIDFEAFSKNVHVDGNIVSAPAYPAIGVWLGAFIKLLGIKVQVP</sequence>
<organism evidence="3 4">
    <name type="scientific">Apiotrichum porosum</name>
    <dbReference type="NCBI Taxonomy" id="105984"/>
    <lineage>
        <taxon>Eukaryota</taxon>
        <taxon>Fungi</taxon>
        <taxon>Dikarya</taxon>
        <taxon>Basidiomycota</taxon>
        <taxon>Agaricomycotina</taxon>
        <taxon>Tremellomycetes</taxon>
        <taxon>Trichosporonales</taxon>
        <taxon>Trichosporonaceae</taxon>
        <taxon>Apiotrichum</taxon>
    </lineage>
</organism>
<proteinExistence type="inferred from homology"/>
<dbReference type="InterPro" id="IPR002818">
    <property type="entry name" value="DJ-1/PfpI"/>
</dbReference>
<evidence type="ECO:0000313" key="3">
    <source>
        <dbReference type="EMBL" id="RSH82408.1"/>
    </source>
</evidence>
<dbReference type="Pfam" id="PF01965">
    <property type="entry name" value="DJ-1_PfpI"/>
    <property type="match status" value="1"/>
</dbReference>
<dbReference type="InterPro" id="IPR029062">
    <property type="entry name" value="Class_I_gatase-like"/>
</dbReference>
<dbReference type="InterPro" id="IPR006286">
    <property type="entry name" value="C56_PfpI-like"/>
</dbReference>
<dbReference type="Gene3D" id="3.40.50.880">
    <property type="match status" value="1"/>
</dbReference>